<reference evidence="4" key="1">
    <citation type="journal article" date="2018" name="Front. Microbiol.">
        <title>Genome-Based Analysis Reveals the Taxonomy and Diversity of the Family Idiomarinaceae.</title>
        <authorList>
            <person name="Liu Y."/>
            <person name="Lai Q."/>
            <person name="Shao Z."/>
        </authorList>
    </citation>
    <scope>NUCLEOTIDE SEQUENCE [LARGE SCALE GENOMIC DNA]</scope>
    <source>
        <strain evidence="4">SW15</strain>
    </source>
</reference>
<dbReference type="OrthoDB" id="1467486at2"/>
<feature type="signal peptide" evidence="1">
    <location>
        <begin position="1"/>
        <end position="24"/>
    </location>
</feature>
<keyword evidence="1" id="KW-0732">Signal</keyword>
<keyword evidence="4" id="KW-1185">Reference proteome</keyword>
<evidence type="ECO:0000259" key="2">
    <source>
        <dbReference type="Pfam" id="PF17899"/>
    </source>
</evidence>
<feature type="chain" id="PRO_5019514483" description="Peptidase M61 N-terminal domain-containing protein" evidence="1">
    <location>
        <begin position="25"/>
        <end position="494"/>
    </location>
</feature>
<dbReference type="EMBL" id="PIPT01000007">
    <property type="protein sequence ID" value="RUO46861.1"/>
    <property type="molecule type" value="Genomic_DNA"/>
</dbReference>
<dbReference type="AlphaFoldDB" id="A0A432XDP8"/>
<dbReference type="Proteomes" id="UP000286678">
    <property type="component" value="Unassembled WGS sequence"/>
</dbReference>
<dbReference type="Pfam" id="PF17899">
    <property type="entry name" value="Peptidase_M61_N"/>
    <property type="match status" value="1"/>
</dbReference>
<sequence length="494" mass="55425">MFKNITITLSLAFYFFFYACSAMADDYTVFISERQPRLAKIKAVLYPNGDTIYMNEQNAHGLKNGWGGFVKNLNVTSDDGKTIQISRVENSKWQLVGYEKGKITLSYDVALGHDIVTPKIKFGDNGAAYATEDGVMWSGRALFIAGKPSEKVHVKFEIPNFWNVTTSWESVNDASTEFYVEGTNDLQNSALFAGEHTQGSFKIGNVQLRTAFSGEYTHKMVDDINQRVDQFFQYYGAQYQSPLKSRMILIIADRNDGGGEVMGKAISISVGPADKKMLDKNSKIPLGISRLIAHELFHGFAFNQLEVDDKADQASLYEWFNEGFGAEYASQLALLRVGIKNESEFLDGIVYRMKEYEKEADGKLTLISAGADKSNKSTTIYWGGMIAAFTLDFKIRAKSEGKQNLDELWRYLLQNYPKGGKKMNLHELYKSAAKLYGDSIALELQEYATSPSVIPFFEAAKLVGLKYDGEKLSRDSSATKKQQLLWESFISEGM</sequence>
<organism evidence="3 4">
    <name type="scientific">Pseudidiomarina aquimaris</name>
    <dbReference type="NCBI Taxonomy" id="641841"/>
    <lineage>
        <taxon>Bacteria</taxon>
        <taxon>Pseudomonadati</taxon>
        <taxon>Pseudomonadota</taxon>
        <taxon>Gammaproteobacteria</taxon>
        <taxon>Alteromonadales</taxon>
        <taxon>Idiomarinaceae</taxon>
        <taxon>Pseudidiomarina</taxon>
    </lineage>
</organism>
<evidence type="ECO:0000313" key="4">
    <source>
        <dbReference type="Proteomes" id="UP000286678"/>
    </source>
</evidence>
<dbReference type="InterPro" id="IPR040756">
    <property type="entry name" value="Peptidase_M61_N"/>
</dbReference>
<dbReference type="Gene3D" id="1.10.390.10">
    <property type="entry name" value="Neutral Protease Domain 2"/>
    <property type="match status" value="1"/>
</dbReference>
<dbReference type="Gene3D" id="2.60.40.3650">
    <property type="match status" value="1"/>
</dbReference>
<comment type="caution">
    <text evidence="3">The sequence shown here is derived from an EMBL/GenBank/DDBJ whole genome shotgun (WGS) entry which is preliminary data.</text>
</comment>
<gene>
    <name evidence="3" type="ORF">CWE21_09660</name>
</gene>
<name>A0A432XDP8_9GAMM</name>
<protein>
    <recommendedName>
        <fullName evidence="2">Peptidase M61 N-terminal domain-containing protein</fullName>
    </recommendedName>
</protein>
<feature type="domain" description="Peptidase M61 N-terminal" evidence="2">
    <location>
        <begin position="68"/>
        <end position="194"/>
    </location>
</feature>
<dbReference type="RefSeq" id="WP_126834238.1">
    <property type="nucleotide sequence ID" value="NZ_PIPT01000007.1"/>
</dbReference>
<evidence type="ECO:0000256" key="1">
    <source>
        <dbReference type="SAM" id="SignalP"/>
    </source>
</evidence>
<dbReference type="InterPro" id="IPR027268">
    <property type="entry name" value="Peptidase_M4/M1_CTD_sf"/>
</dbReference>
<evidence type="ECO:0000313" key="3">
    <source>
        <dbReference type="EMBL" id="RUO46861.1"/>
    </source>
</evidence>
<dbReference type="PROSITE" id="PS51257">
    <property type="entry name" value="PROKAR_LIPOPROTEIN"/>
    <property type="match status" value="1"/>
</dbReference>
<proteinExistence type="predicted"/>
<accession>A0A432XDP8</accession>